<dbReference type="GO" id="GO:0070403">
    <property type="term" value="F:NAD+ binding"/>
    <property type="evidence" value="ECO:0007669"/>
    <property type="project" value="InterPro"/>
</dbReference>
<dbReference type="OrthoDB" id="9802008at2"/>
<reference evidence="5 6" key="1">
    <citation type="journal article" date="2019" name="Syst. Appl. Microbiol.">
        <title>Polyphasic characterization of two novel Lactobacillus spp. isolated from blown salami packages: Description of Lactobacillus halodurans sp. nov. and Lactobacillus salsicarnum sp. nov.</title>
        <authorList>
            <person name="Schuster J.A."/>
            <person name="Klingl A."/>
            <person name="Vogel R.F."/>
            <person name="Ehrmann M.A."/>
        </authorList>
    </citation>
    <scope>NUCLEOTIDE SEQUENCE [LARGE SCALE GENOMIC DNA]</scope>
    <source>
        <strain evidence="5 6">TMW 1.2118</strain>
    </source>
</reference>
<dbReference type="Gene3D" id="3.40.50.720">
    <property type="entry name" value="NAD(P)-binding Rossmann-like Domain"/>
    <property type="match status" value="1"/>
</dbReference>
<evidence type="ECO:0000256" key="2">
    <source>
        <dbReference type="ARBA" id="ARBA00023002"/>
    </source>
</evidence>
<organism evidence="5 6">
    <name type="scientific">Companilactobacillus mishanensis</name>
    <dbReference type="NCBI Taxonomy" id="2486008"/>
    <lineage>
        <taxon>Bacteria</taxon>
        <taxon>Bacillati</taxon>
        <taxon>Bacillota</taxon>
        <taxon>Bacilli</taxon>
        <taxon>Lactobacillales</taxon>
        <taxon>Lactobacillaceae</taxon>
        <taxon>Companilactobacillus</taxon>
    </lineage>
</organism>
<evidence type="ECO:0000313" key="6">
    <source>
        <dbReference type="Proteomes" id="UP000380386"/>
    </source>
</evidence>
<dbReference type="Proteomes" id="UP000380386">
    <property type="component" value="Unassembled WGS sequence"/>
</dbReference>
<dbReference type="InterPro" id="IPR046826">
    <property type="entry name" value="PDH_N"/>
</dbReference>
<dbReference type="Gene3D" id="1.10.3660.10">
    <property type="entry name" value="6-phosphogluconate dehydrogenase C-terminal like domain"/>
    <property type="match status" value="1"/>
</dbReference>
<sequence>MKKAIVDGLGAMGSSIAENLKSNRFFVTGIDPDPDTIETALIENVINVEGHFDEATVADADVIVLSAHVPYIIEAMELLKKLSVKETAVIVDIGSTKTEIMKHAEGLDNFIGGHPMIGTDQEGIDNRNKDMFIGAPFFLVGKQIVATRASSMLKSLGSIFQLMSAEEHDRLISGISDLPHIVAFAMTDSVDQILPNNQLTWQQRVAGGFKDTTRIANSSPDLWTGILMTNQEQVLTAMDTMIDTLKDYRAAIADSDTKVLNDKLTNAQEIREQVGESKND</sequence>
<dbReference type="InterPro" id="IPR046825">
    <property type="entry name" value="PDH_C"/>
</dbReference>
<dbReference type="EMBL" id="VDFM01000011">
    <property type="protein sequence ID" value="MQS53083.1"/>
    <property type="molecule type" value="Genomic_DNA"/>
</dbReference>
<dbReference type="InterPro" id="IPR008927">
    <property type="entry name" value="6-PGluconate_DH-like_C_sf"/>
</dbReference>
<accession>A0A5P0ZJ10</accession>
<evidence type="ECO:0000256" key="1">
    <source>
        <dbReference type="ARBA" id="ARBA00007964"/>
    </source>
</evidence>
<comment type="pathway">
    <text evidence="3">Amino-acid biosynthesis.</text>
</comment>
<dbReference type="SUPFAM" id="SSF51735">
    <property type="entry name" value="NAD(P)-binding Rossmann-fold domains"/>
    <property type="match status" value="1"/>
</dbReference>
<dbReference type="GO" id="GO:0008977">
    <property type="term" value="F:prephenate dehydrogenase (NAD+) activity"/>
    <property type="evidence" value="ECO:0007669"/>
    <property type="project" value="InterPro"/>
</dbReference>
<dbReference type="PANTHER" id="PTHR21363:SF0">
    <property type="entry name" value="PREPHENATE DEHYDROGENASE [NADP(+)]"/>
    <property type="match status" value="1"/>
</dbReference>
<dbReference type="PROSITE" id="PS51176">
    <property type="entry name" value="PDH_ADH"/>
    <property type="match status" value="1"/>
</dbReference>
<protein>
    <submittedName>
        <fullName evidence="5">Prephenate dehydrogenase</fullName>
    </submittedName>
</protein>
<proteinExistence type="inferred from homology"/>
<keyword evidence="2" id="KW-0560">Oxidoreductase</keyword>
<feature type="domain" description="Prephenate/arogenate dehydrogenase" evidence="4">
    <location>
        <begin position="1"/>
        <end position="280"/>
    </location>
</feature>
<gene>
    <name evidence="5" type="ORF">FHL02_08630</name>
</gene>
<evidence type="ECO:0000256" key="3">
    <source>
        <dbReference type="ARBA" id="ARBA00029440"/>
    </source>
</evidence>
<dbReference type="InterPro" id="IPR050812">
    <property type="entry name" value="Preph/Arog_dehydrog"/>
</dbReference>
<dbReference type="GO" id="GO:0004665">
    <property type="term" value="F:prephenate dehydrogenase (NADP+) activity"/>
    <property type="evidence" value="ECO:0007669"/>
    <property type="project" value="InterPro"/>
</dbReference>
<dbReference type="SUPFAM" id="SSF48179">
    <property type="entry name" value="6-phosphogluconate dehydrogenase C-terminal domain-like"/>
    <property type="match status" value="1"/>
</dbReference>
<dbReference type="RefSeq" id="WP_153383608.1">
    <property type="nucleotide sequence ID" value="NZ_VDFM01000011.1"/>
</dbReference>
<dbReference type="Pfam" id="PF02153">
    <property type="entry name" value="PDH_N"/>
    <property type="match status" value="1"/>
</dbReference>
<name>A0A5P0ZJ10_9LACO</name>
<dbReference type="AlphaFoldDB" id="A0A5P0ZJ10"/>
<dbReference type="InterPro" id="IPR036291">
    <property type="entry name" value="NAD(P)-bd_dom_sf"/>
</dbReference>
<evidence type="ECO:0000259" key="4">
    <source>
        <dbReference type="PROSITE" id="PS51176"/>
    </source>
</evidence>
<dbReference type="Pfam" id="PF20463">
    <property type="entry name" value="PDH_C"/>
    <property type="match status" value="1"/>
</dbReference>
<comment type="similarity">
    <text evidence="1">Belongs to the prephenate/arogenate dehydrogenase family.</text>
</comment>
<dbReference type="InterPro" id="IPR003099">
    <property type="entry name" value="Prephen_DH"/>
</dbReference>
<dbReference type="GO" id="GO:0006571">
    <property type="term" value="P:tyrosine biosynthetic process"/>
    <property type="evidence" value="ECO:0007669"/>
    <property type="project" value="InterPro"/>
</dbReference>
<evidence type="ECO:0000313" key="5">
    <source>
        <dbReference type="EMBL" id="MQS53083.1"/>
    </source>
</evidence>
<comment type="caution">
    <text evidence="5">The sequence shown here is derived from an EMBL/GenBank/DDBJ whole genome shotgun (WGS) entry which is preliminary data.</text>
</comment>
<dbReference type="PANTHER" id="PTHR21363">
    <property type="entry name" value="PREPHENATE DEHYDROGENASE"/>
    <property type="match status" value="1"/>
</dbReference>